<evidence type="ECO:0000256" key="7">
    <source>
        <dbReference type="ARBA" id="ARBA00022989"/>
    </source>
</evidence>
<dbReference type="Gene3D" id="3.30.700.10">
    <property type="entry name" value="Glycoprotein, Type 4 Pilin"/>
    <property type="match status" value="1"/>
</dbReference>
<evidence type="ECO:0000256" key="10">
    <source>
        <dbReference type="ARBA" id="ARBA00030775"/>
    </source>
</evidence>
<evidence type="ECO:0000259" key="12">
    <source>
        <dbReference type="Pfam" id="PF12019"/>
    </source>
</evidence>
<evidence type="ECO:0000256" key="6">
    <source>
        <dbReference type="ARBA" id="ARBA00022692"/>
    </source>
</evidence>
<keyword evidence="8 11" id="KW-0472">Membrane</keyword>
<keyword evidence="4" id="KW-0488">Methylation</keyword>
<dbReference type="NCBIfam" id="TIGR02532">
    <property type="entry name" value="IV_pilin_GFxxxE"/>
    <property type="match status" value="1"/>
</dbReference>
<keyword evidence="7 11" id="KW-1133">Transmembrane helix</keyword>
<evidence type="ECO:0000313" key="14">
    <source>
        <dbReference type="Proteomes" id="UP001596037"/>
    </source>
</evidence>
<evidence type="ECO:0000256" key="5">
    <source>
        <dbReference type="ARBA" id="ARBA00022519"/>
    </source>
</evidence>
<evidence type="ECO:0000313" key="13">
    <source>
        <dbReference type="EMBL" id="MFC5500505.1"/>
    </source>
</evidence>
<protein>
    <recommendedName>
        <fullName evidence="2">Type II secretion system protein H</fullName>
    </recommendedName>
    <alternativeName>
        <fullName evidence="10">General secretion pathway protein H</fullName>
    </alternativeName>
</protein>
<evidence type="ECO:0000256" key="2">
    <source>
        <dbReference type="ARBA" id="ARBA00021549"/>
    </source>
</evidence>
<dbReference type="SUPFAM" id="SSF54523">
    <property type="entry name" value="Pili subunits"/>
    <property type="match status" value="1"/>
</dbReference>
<reference evidence="14" key="1">
    <citation type="journal article" date="2019" name="Int. J. Syst. Evol. Microbiol.">
        <title>The Global Catalogue of Microorganisms (GCM) 10K type strain sequencing project: providing services to taxonomists for standard genome sequencing and annotation.</title>
        <authorList>
            <consortium name="The Broad Institute Genomics Platform"/>
            <consortium name="The Broad Institute Genome Sequencing Center for Infectious Disease"/>
            <person name="Wu L."/>
            <person name="Ma J."/>
        </authorList>
    </citation>
    <scope>NUCLEOTIDE SEQUENCE [LARGE SCALE GENOMIC DNA]</scope>
    <source>
        <strain evidence="14">CCUG 57401</strain>
    </source>
</reference>
<feature type="transmembrane region" description="Helical" evidence="11">
    <location>
        <begin position="12"/>
        <end position="30"/>
    </location>
</feature>
<dbReference type="PROSITE" id="PS00409">
    <property type="entry name" value="PROKAR_NTER_METHYL"/>
    <property type="match status" value="1"/>
</dbReference>
<keyword evidence="14" id="KW-1185">Reference proteome</keyword>
<comment type="similarity">
    <text evidence="9">Belongs to the GSP H family.</text>
</comment>
<evidence type="ECO:0000256" key="8">
    <source>
        <dbReference type="ARBA" id="ARBA00023136"/>
    </source>
</evidence>
<keyword evidence="6 11" id="KW-0812">Transmembrane</keyword>
<evidence type="ECO:0000256" key="9">
    <source>
        <dbReference type="ARBA" id="ARBA00025772"/>
    </source>
</evidence>
<dbReference type="InterPro" id="IPR012902">
    <property type="entry name" value="N_methyl_site"/>
</dbReference>
<gene>
    <name evidence="13" type="ORF">ACFPOE_23385</name>
</gene>
<evidence type="ECO:0000256" key="3">
    <source>
        <dbReference type="ARBA" id="ARBA00022475"/>
    </source>
</evidence>
<comment type="subcellular location">
    <subcellularLocation>
        <location evidence="1">Cell inner membrane</location>
        <topology evidence="1">Single-pass membrane protein</topology>
    </subcellularLocation>
</comment>
<sequence length="149" mass="16242">MRVERGFTLVELLVVFAMIALMAGLVPLAFERLRESAQYRDTVRGMLTDIRQARYRALAEGHEVRFKVDLEQRNYGIEGRKPRIVPQPLRLRATVADIELSAAKGAGILFLPSGGATGGTIEIVRPSGAGVRLTVDWLSGGVAQSPLAQ</sequence>
<dbReference type="Pfam" id="PF12019">
    <property type="entry name" value="GspH"/>
    <property type="match status" value="1"/>
</dbReference>
<name>A0ABW0NJQ2_9BURK</name>
<dbReference type="Proteomes" id="UP001596037">
    <property type="component" value="Unassembled WGS sequence"/>
</dbReference>
<organism evidence="13 14">
    <name type="scientific">Caenimonas terrae</name>
    <dbReference type="NCBI Taxonomy" id="696074"/>
    <lineage>
        <taxon>Bacteria</taxon>
        <taxon>Pseudomonadati</taxon>
        <taxon>Pseudomonadota</taxon>
        <taxon>Betaproteobacteria</taxon>
        <taxon>Burkholderiales</taxon>
        <taxon>Comamonadaceae</taxon>
        <taxon>Caenimonas</taxon>
    </lineage>
</organism>
<dbReference type="EMBL" id="JBHSMF010000015">
    <property type="protein sequence ID" value="MFC5500505.1"/>
    <property type="molecule type" value="Genomic_DNA"/>
</dbReference>
<evidence type="ECO:0000256" key="4">
    <source>
        <dbReference type="ARBA" id="ARBA00022481"/>
    </source>
</evidence>
<keyword evidence="3" id="KW-1003">Cell membrane</keyword>
<dbReference type="InterPro" id="IPR045584">
    <property type="entry name" value="Pilin-like"/>
</dbReference>
<dbReference type="RefSeq" id="WP_376852752.1">
    <property type="nucleotide sequence ID" value="NZ_JBHSMF010000015.1"/>
</dbReference>
<evidence type="ECO:0000256" key="11">
    <source>
        <dbReference type="SAM" id="Phobius"/>
    </source>
</evidence>
<keyword evidence="5" id="KW-0997">Cell inner membrane</keyword>
<dbReference type="Pfam" id="PF07963">
    <property type="entry name" value="N_methyl"/>
    <property type="match status" value="1"/>
</dbReference>
<evidence type="ECO:0000256" key="1">
    <source>
        <dbReference type="ARBA" id="ARBA00004377"/>
    </source>
</evidence>
<dbReference type="InterPro" id="IPR022346">
    <property type="entry name" value="T2SS_GspH"/>
</dbReference>
<accession>A0ABW0NJQ2</accession>
<feature type="domain" description="General secretion pathway GspH" evidence="12">
    <location>
        <begin position="43"/>
        <end position="137"/>
    </location>
</feature>
<comment type="caution">
    <text evidence="13">The sequence shown here is derived from an EMBL/GenBank/DDBJ whole genome shotgun (WGS) entry which is preliminary data.</text>
</comment>
<proteinExistence type="inferred from homology"/>